<dbReference type="Pfam" id="PF13358">
    <property type="entry name" value="DDE_3"/>
    <property type="match status" value="1"/>
</dbReference>
<dbReference type="InterPro" id="IPR009057">
    <property type="entry name" value="Homeodomain-like_sf"/>
</dbReference>
<evidence type="ECO:0000256" key="1">
    <source>
        <dbReference type="ARBA" id="ARBA00004123"/>
    </source>
</evidence>
<feature type="domain" description="Tc1-like transposase DDE" evidence="3">
    <location>
        <begin position="151"/>
        <end position="300"/>
    </location>
</feature>
<accession>A0ABR3HWB7</accession>
<dbReference type="InterPro" id="IPR036388">
    <property type="entry name" value="WH-like_DNA-bd_sf"/>
</dbReference>
<dbReference type="InterPro" id="IPR036397">
    <property type="entry name" value="RNaseH_sf"/>
</dbReference>
<dbReference type="PANTHER" id="PTHR23022:SF134">
    <property type="entry name" value="TRANSPOSABLE ELEMENT TC1 TRANSPOSASE"/>
    <property type="match status" value="1"/>
</dbReference>
<evidence type="ECO:0000313" key="4">
    <source>
        <dbReference type="EMBL" id="KAL0880856.1"/>
    </source>
</evidence>
<dbReference type="EMBL" id="JBEUOH010000012">
    <property type="protein sequence ID" value="KAL0880856.1"/>
    <property type="molecule type" value="Genomic_DNA"/>
</dbReference>
<dbReference type="Pfam" id="PF01498">
    <property type="entry name" value="HTH_Tnp_Tc3_2"/>
    <property type="match status" value="1"/>
</dbReference>
<dbReference type="InterPro" id="IPR038717">
    <property type="entry name" value="Tc1-like_DDE_dom"/>
</dbReference>
<dbReference type="InterPro" id="IPR052338">
    <property type="entry name" value="Transposase_5"/>
</dbReference>
<sequence length="332" mass="38851">MGKNKSCDKSTREVIIKLRRKNWSYKKIADHLQCSKTMVFHAVKHFDTYQTTSNVPRVPKQRKTTPRDDRNIVRMAKQNPFKGSNELRKEYFGENNPSAISARTIRRRLVEEKLHGRIARKVPMLKFCHRQARLAFARKYENWTVRQWKNVLFSDETKINRVCSDGKRYVRRPPNTAFDPKYTKVTLKHGGGNVKIWGCFSGHGVGPVKLIEGNMDQFQYKNILEETMLPYAEGVLPVIWTFQHDNDPKHTARTVKEFLTAQSVSVLDWPANSPDLNPIENLWFEVKKKVSNTQCGNLRELYDVFLEEWNSISLAKLPINKYVTLRSYFKNE</sequence>
<comment type="caution">
    <text evidence="4">The sequence shown here is derived from an EMBL/GenBank/DDBJ whole genome shotgun (WGS) entry which is preliminary data.</text>
</comment>
<dbReference type="Gene3D" id="3.30.420.10">
    <property type="entry name" value="Ribonuclease H-like superfamily/Ribonuclease H"/>
    <property type="match status" value="1"/>
</dbReference>
<proteinExistence type="predicted"/>
<organism evidence="4 5">
    <name type="scientific">Loxostege sticticalis</name>
    <name type="common">Beet webworm moth</name>
    <dbReference type="NCBI Taxonomy" id="481309"/>
    <lineage>
        <taxon>Eukaryota</taxon>
        <taxon>Metazoa</taxon>
        <taxon>Ecdysozoa</taxon>
        <taxon>Arthropoda</taxon>
        <taxon>Hexapoda</taxon>
        <taxon>Insecta</taxon>
        <taxon>Pterygota</taxon>
        <taxon>Neoptera</taxon>
        <taxon>Endopterygota</taxon>
        <taxon>Lepidoptera</taxon>
        <taxon>Glossata</taxon>
        <taxon>Ditrysia</taxon>
        <taxon>Pyraloidea</taxon>
        <taxon>Crambidae</taxon>
        <taxon>Pyraustinae</taxon>
        <taxon>Loxostege</taxon>
    </lineage>
</organism>
<evidence type="ECO:0000259" key="2">
    <source>
        <dbReference type="Pfam" id="PF01498"/>
    </source>
</evidence>
<protein>
    <recommendedName>
        <fullName evidence="6">Transposase</fullName>
    </recommendedName>
</protein>
<keyword evidence="5" id="KW-1185">Reference proteome</keyword>
<dbReference type="Gene3D" id="1.10.10.10">
    <property type="entry name" value="Winged helix-like DNA-binding domain superfamily/Winged helix DNA-binding domain"/>
    <property type="match status" value="1"/>
</dbReference>
<evidence type="ECO:0008006" key="6">
    <source>
        <dbReference type="Google" id="ProtNLM"/>
    </source>
</evidence>
<evidence type="ECO:0000313" key="5">
    <source>
        <dbReference type="Proteomes" id="UP001549920"/>
    </source>
</evidence>
<dbReference type="PANTHER" id="PTHR23022">
    <property type="entry name" value="TRANSPOSABLE ELEMENT-RELATED"/>
    <property type="match status" value="1"/>
</dbReference>
<evidence type="ECO:0000259" key="3">
    <source>
        <dbReference type="Pfam" id="PF13358"/>
    </source>
</evidence>
<gene>
    <name evidence="4" type="ORF">ABMA27_002039</name>
</gene>
<name>A0ABR3HWB7_LOXSC</name>
<reference evidence="4 5" key="1">
    <citation type="submission" date="2024-06" db="EMBL/GenBank/DDBJ databases">
        <title>A chromosome-level genome assembly of beet webworm, Loxostege sticticalis.</title>
        <authorList>
            <person name="Zhang Y."/>
        </authorList>
    </citation>
    <scope>NUCLEOTIDE SEQUENCE [LARGE SCALE GENOMIC DNA]</scope>
    <source>
        <strain evidence="4">AQ026</strain>
        <tissue evidence="4">Whole body</tissue>
    </source>
</reference>
<dbReference type="Proteomes" id="UP001549920">
    <property type="component" value="Unassembled WGS sequence"/>
</dbReference>
<dbReference type="SUPFAM" id="SSF46689">
    <property type="entry name" value="Homeodomain-like"/>
    <property type="match status" value="1"/>
</dbReference>
<dbReference type="InterPro" id="IPR002492">
    <property type="entry name" value="Transposase_Tc1-like"/>
</dbReference>
<feature type="domain" description="Transposase Tc1-like" evidence="2">
    <location>
        <begin position="69"/>
        <end position="141"/>
    </location>
</feature>
<comment type="subcellular location">
    <subcellularLocation>
        <location evidence="1">Nucleus</location>
    </subcellularLocation>
</comment>